<evidence type="ECO:0000313" key="2">
    <source>
        <dbReference type="Proteomes" id="UP000789525"/>
    </source>
</evidence>
<name>A0ACA9MFU4_9GLOM</name>
<protein>
    <submittedName>
        <fullName evidence="1">12584_t:CDS:1</fullName>
    </submittedName>
</protein>
<keyword evidence="2" id="KW-1185">Reference proteome</keyword>
<reference evidence="1" key="1">
    <citation type="submission" date="2021-06" db="EMBL/GenBank/DDBJ databases">
        <authorList>
            <person name="Kallberg Y."/>
            <person name="Tangrot J."/>
            <person name="Rosling A."/>
        </authorList>
    </citation>
    <scope>NUCLEOTIDE SEQUENCE</scope>
    <source>
        <strain evidence="1">CL356</strain>
    </source>
</reference>
<dbReference type="Proteomes" id="UP000789525">
    <property type="component" value="Unassembled WGS sequence"/>
</dbReference>
<evidence type="ECO:0000313" key="1">
    <source>
        <dbReference type="EMBL" id="CAG8589936.1"/>
    </source>
</evidence>
<feature type="non-terminal residue" evidence="1">
    <location>
        <position position="821"/>
    </location>
</feature>
<dbReference type="EMBL" id="CAJVPT010012762">
    <property type="protein sequence ID" value="CAG8589936.1"/>
    <property type="molecule type" value="Genomic_DNA"/>
</dbReference>
<comment type="caution">
    <text evidence="1">The sequence shown here is derived from an EMBL/GenBank/DDBJ whole genome shotgun (WGS) entry which is preliminary data.</text>
</comment>
<organism evidence="1 2">
    <name type="scientific">Acaulospora colombiana</name>
    <dbReference type="NCBI Taxonomy" id="27376"/>
    <lineage>
        <taxon>Eukaryota</taxon>
        <taxon>Fungi</taxon>
        <taxon>Fungi incertae sedis</taxon>
        <taxon>Mucoromycota</taxon>
        <taxon>Glomeromycotina</taxon>
        <taxon>Glomeromycetes</taxon>
        <taxon>Diversisporales</taxon>
        <taxon>Acaulosporaceae</taxon>
        <taxon>Acaulospora</taxon>
    </lineage>
</organism>
<proteinExistence type="predicted"/>
<gene>
    <name evidence="1" type="ORF">ACOLOM_LOCUS6282</name>
</gene>
<sequence length="821" mass="92449">MGWTRPRVVRSGRAAVEMPAVRCSTTTTTGHFSTNNPKAMGHINSVHRHPRFALSLVVVLLVTALLLLAPRPGTNSLETLGDSLNHIWRPSGSDVYVDQGYNPGVSMWGDLHKLLEYSEGIYQDTIRQRNNLVRIWGGEGLVAVVCATHPGTTRLVSCSACFWDFFIPSFSCPFPVTRVGTMGDGGKWVCGYERVIHQKNCVIYSSGVAQESSFEKAILERSKTCEIYGYDFSVENTRIHFKPWKLQPENNPSASPPEYSLQGLMRKNGHTFIDILKLDIEGSEFDVLDSIFKEYKGRPLPFGQLQLEIHVGEKPFADFLHWWERLEEAGLRPFWTESGERADWKVYAPVGQRSGWDAPRSYFPFSASPCSAIASLTVKIALTVPHYGHYPLFHNGRSKLDHFASSKAFNHSLLRALPGVKAPAGGNWMSGHLSYISLYAKYPDAWLLKVFAKLGHVVRIRGPWNEQLLTTTDLKAIGHVLNNPHIYRKSDQLRWEFTTFIGDGVVVAEGEIHKRQRRIIQQAFGVSQIRDMCKEFVNKSIEVKKEIDKLIDAHNSKATDEKDRDTIVTDMVSWISRAALDIIGVTGFGYDIGSVKNRDTDKDVLYPALEEFDKASVCLRNAHKIMMDIAKTVVDQRTKELERGEFDGKGKDLLTILVKASLEANATKSMTKKEVLNQVPTFLIAAHESTATAVVWTLWSLSNDKAIQNRLREELQEKNFDHPTMEDLNSMTYLDWVVRETLRLHSVGAFLERAANEDDVLPFDTPFVDKEGNTRTELPQAIPFVSIPSRWENPPKITENIPGIWGNQVSFLTGPKACLGF</sequence>
<accession>A0ACA9MFU4</accession>